<comment type="caution">
    <text evidence="5">The sequence shown here is derived from an EMBL/GenBank/DDBJ whole genome shotgun (WGS) entry which is preliminary data.</text>
</comment>
<dbReference type="Gene3D" id="6.10.250.2270">
    <property type="match status" value="1"/>
</dbReference>
<name>A0AAW1QHP5_9CHLO</name>
<dbReference type="GO" id="GO:0003729">
    <property type="term" value="F:mRNA binding"/>
    <property type="evidence" value="ECO:0007669"/>
    <property type="project" value="UniProtKB-ARBA"/>
</dbReference>
<keyword evidence="6" id="KW-1185">Reference proteome</keyword>
<gene>
    <name evidence="5" type="ORF">WJX81_004430</name>
</gene>
<dbReference type="GO" id="GO:0003735">
    <property type="term" value="F:structural constituent of ribosome"/>
    <property type="evidence" value="ECO:0007669"/>
    <property type="project" value="InterPro"/>
</dbReference>
<dbReference type="PANTHER" id="PTHR11127">
    <property type="entry name" value="60S RIBOSOMAL PROTEIN L14"/>
    <property type="match status" value="1"/>
</dbReference>
<dbReference type="PANTHER" id="PTHR11127:SF2">
    <property type="entry name" value="LARGE RIBOSOMAL SUBUNIT PROTEIN EL14"/>
    <property type="match status" value="1"/>
</dbReference>
<dbReference type="SUPFAM" id="SSF50104">
    <property type="entry name" value="Translation proteins SH3-like domain"/>
    <property type="match status" value="1"/>
</dbReference>
<dbReference type="EMBL" id="JALJOU010000109">
    <property type="protein sequence ID" value="KAK9820992.1"/>
    <property type="molecule type" value="Genomic_DNA"/>
</dbReference>
<dbReference type="Pfam" id="PF01929">
    <property type="entry name" value="Ribosomal_L14e"/>
    <property type="match status" value="1"/>
</dbReference>
<dbReference type="AlphaFoldDB" id="A0AAW1QHP5"/>
<dbReference type="InterPro" id="IPR039660">
    <property type="entry name" value="Ribosomal_eL14"/>
</dbReference>
<dbReference type="FunFam" id="2.30.30.30:FF:000026">
    <property type="entry name" value="60S ribosomal protein L14-1"/>
    <property type="match status" value="1"/>
</dbReference>
<keyword evidence="3" id="KW-0687">Ribonucleoprotein</keyword>
<protein>
    <recommendedName>
        <fullName evidence="4">Large ribosomal subunit protein eL14 domain-containing protein</fullName>
    </recommendedName>
</protein>
<organism evidence="5 6">
    <name type="scientific">Elliptochloris bilobata</name>
    <dbReference type="NCBI Taxonomy" id="381761"/>
    <lineage>
        <taxon>Eukaryota</taxon>
        <taxon>Viridiplantae</taxon>
        <taxon>Chlorophyta</taxon>
        <taxon>core chlorophytes</taxon>
        <taxon>Trebouxiophyceae</taxon>
        <taxon>Trebouxiophyceae incertae sedis</taxon>
        <taxon>Elliptochloris clade</taxon>
        <taxon>Elliptochloris</taxon>
    </lineage>
</organism>
<sequence length="133" mass="15143">MPFTRYVEIGRVALINYGEDYGKLVVISDVVDQNRALVDRPDMVRRQMNFKRLVLTDFKIDIPRLAKKKVLTAALEESDVVTKFNDSAWGRKLAKRAAKASMTDFDRYKATVAKVTRAKSVREAFTKLKGNDA</sequence>
<dbReference type="GO" id="GO:0042273">
    <property type="term" value="P:ribosomal large subunit biogenesis"/>
    <property type="evidence" value="ECO:0007669"/>
    <property type="project" value="TreeGrafter"/>
</dbReference>
<dbReference type="InterPro" id="IPR002784">
    <property type="entry name" value="Ribosomal_eL14_dom"/>
</dbReference>
<dbReference type="CDD" id="cd23702">
    <property type="entry name" value="eL14"/>
    <property type="match status" value="1"/>
</dbReference>
<keyword evidence="2" id="KW-0689">Ribosomal protein</keyword>
<evidence type="ECO:0000259" key="4">
    <source>
        <dbReference type="Pfam" id="PF01929"/>
    </source>
</evidence>
<comment type="similarity">
    <text evidence="1">Belongs to the eukaryotic ribosomal protein eL14 family.</text>
</comment>
<evidence type="ECO:0000256" key="1">
    <source>
        <dbReference type="ARBA" id="ARBA00006592"/>
    </source>
</evidence>
<dbReference type="Proteomes" id="UP001445335">
    <property type="component" value="Unassembled WGS sequence"/>
</dbReference>
<dbReference type="InterPro" id="IPR008991">
    <property type="entry name" value="Translation_prot_SH3-like_sf"/>
</dbReference>
<dbReference type="GO" id="GO:0022625">
    <property type="term" value="C:cytosolic large ribosomal subunit"/>
    <property type="evidence" value="ECO:0007669"/>
    <property type="project" value="TreeGrafter"/>
</dbReference>
<evidence type="ECO:0000313" key="5">
    <source>
        <dbReference type="EMBL" id="KAK9820992.1"/>
    </source>
</evidence>
<dbReference type="GO" id="GO:0006412">
    <property type="term" value="P:translation"/>
    <property type="evidence" value="ECO:0007669"/>
    <property type="project" value="InterPro"/>
</dbReference>
<dbReference type="InterPro" id="IPR014722">
    <property type="entry name" value="Rib_uL2_dom2"/>
</dbReference>
<evidence type="ECO:0000256" key="3">
    <source>
        <dbReference type="ARBA" id="ARBA00023274"/>
    </source>
</evidence>
<evidence type="ECO:0000256" key="2">
    <source>
        <dbReference type="ARBA" id="ARBA00022980"/>
    </source>
</evidence>
<evidence type="ECO:0000313" key="6">
    <source>
        <dbReference type="Proteomes" id="UP001445335"/>
    </source>
</evidence>
<dbReference type="Gene3D" id="2.30.30.30">
    <property type="match status" value="1"/>
</dbReference>
<accession>A0AAW1QHP5</accession>
<proteinExistence type="inferred from homology"/>
<feature type="domain" description="Large ribosomal subunit protein eL14" evidence="4">
    <location>
        <begin position="45"/>
        <end position="117"/>
    </location>
</feature>
<reference evidence="5 6" key="1">
    <citation type="journal article" date="2024" name="Nat. Commun.">
        <title>Phylogenomics reveals the evolutionary origins of lichenization in chlorophyte algae.</title>
        <authorList>
            <person name="Puginier C."/>
            <person name="Libourel C."/>
            <person name="Otte J."/>
            <person name="Skaloud P."/>
            <person name="Haon M."/>
            <person name="Grisel S."/>
            <person name="Petersen M."/>
            <person name="Berrin J.G."/>
            <person name="Delaux P.M."/>
            <person name="Dal Grande F."/>
            <person name="Keller J."/>
        </authorList>
    </citation>
    <scope>NUCLEOTIDE SEQUENCE [LARGE SCALE GENOMIC DNA]</scope>
    <source>
        <strain evidence="5 6">SAG 245.80</strain>
    </source>
</reference>